<dbReference type="GO" id="GO:0030145">
    <property type="term" value="F:manganese ion binding"/>
    <property type="evidence" value="ECO:0007669"/>
    <property type="project" value="UniProtKB-UniRule"/>
</dbReference>
<sequence length="464" mass="50720">MPLAFDNAFARLGEGFFTRVTPTPLLNPSFGLTSARACALIGLDSGSDETLALMGAHALPQGADPVAQVYAGHQFGGFSPRLGDGRGLLIGEVNGWDLHLKGAGQTPYSRFGDGRAVVRSSVREFIGSEFMAAVSVPTSRAALLAVSDTPVQRERIERAASLLRLARTHVRLGHFEYFQTQGQLDPLAQLVDHVLTRFGIEGGANPALALFNESLSRNAGLVAQWQTLGFCHGVMNTDNTSIIGDTLDYGPFGFLDQHDPTHVCNHSDHQGRYRFENQPGVMKWNLACLAEALIPLAGVEPLRAAIGAFDDCYRSAFRDCLHARLGPVSEEALFQWLGLLELGVDHTLAYRYQAEYRGRSDGHYARLAGLFSDAQRPALDAWLATLHDCVDDFDARARALCLTNPRRVPRNWICQQIIEFGEGGDWAAAQRACDALFNPFDEADPRWDSPPPESMRHLAVSCSS</sequence>
<keyword evidence="7 8" id="KW-0460">Magnesium</keyword>
<dbReference type="GO" id="GO:0070733">
    <property type="term" value="F:AMPylase activity"/>
    <property type="evidence" value="ECO:0007669"/>
    <property type="project" value="UniProtKB-EC"/>
</dbReference>
<comment type="catalytic activity">
    <reaction evidence="8">
        <text>L-seryl-[protein] + UTP = O-(5'-uridylyl)-L-seryl-[protein] + diphosphate</text>
        <dbReference type="Rhea" id="RHEA:64604"/>
        <dbReference type="Rhea" id="RHEA-COMP:9863"/>
        <dbReference type="Rhea" id="RHEA-COMP:16635"/>
        <dbReference type="ChEBI" id="CHEBI:29999"/>
        <dbReference type="ChEBI" id="CHEBI:33019"/>
        <dbReference type="ChEBI" id="CHEBI:46398"/>
        <dbReference type="ChEBI" id="CHEBI:156051"/>
    </reaction>
</comment>
<keyword evidence="10" id="KW-1185">Reference proteome</keyword>
<feature type="binding site" evidence="8">
    <location>
        <position position="114"/>
    </location>
    <ligand>
        <name>ATP</name>
        <dbReference type="ChEBI" id="CHEBI:30616"/>
    </ligand>
</feature>
<feature type="binding site" evidence="8">
    <location>
        <position position="83"/>
    </location>
    <ligand>
        <name>ATP</name>
        <dbReference type="ChEBI" id="CHEBI:30616"/>
    </ligand>
</feature>
<feature type="binding site" evidence="8">
    <location>
        <position position="164"/>
    </location>
    <ligand>
        <name>ATP</name>
        <dbReference type="ChEBI" id="CHEBI:30616"/>
    </ligand>
</feature>
<evidence type="ECO:0000256" key="7">
    <source>
        <dbReference type="ARBA" id="ARBA00022842"/>
    </source>
</evidence>
<evidence type="ECO:0000313" key="10">
    <source>
        <dbReference type="Proteomes" id="UP000388235"/>
    </source>
</evidence>
<proteinExistence type="inferred from homology"/>
<dbReference type="EC" id="2.7.7.-" evidence="8"/>
<dbReference type="AlphaFoldDB" id="A0A5Q2Q8P5"/>
<evidence type="ECO:0000256" key="2">
    <source>
        <dbReference type="ARBA" id="ARBA00022679"/>
    </source>
</evidence>
<reference evidence="9 10" key="1">
    <citation type="submission" date="2019-11" db="EMBL/GenBank/DDBJ databases">
        <authorList>
            <person name="Khan S.A."/>
            <person name="Jeon C.O."/>
            <person name="Chun B.H."/>
        </authorList>
    </citation>
    <scope>NUCLEOTIDE SEQUENCE [LARGE SCALE GENOMIC DNA]</scope>
    <source>
        <strain evidence="9 10">IMCC 1097</strain>
    </source>
</reference>
<feature type="binding site" evidence="8">
    <location>
        <position position="248"/>
    </location>
    <ligand>
        <name>ATP</name>
        <dbReference type="ChEBI" id="CHEBI:30616"/>
    </ligand>
</feature>
<keyword evidence="6 8" id="KW-0067">ATP-binding</keyword>
<keyword evidence="3 8" id="KW-0548">Nucleotidyltransferase</keyword>
<dbReference type="KEGG" id="llp:GH975_08075"/>
<evidence type="ECO:0000256" key="6">
    <source>
        <dbReference type="ARBA" id="ARBA00022840"/>
    </source>
</evidence>
<dbReference type="NCBIfam" id="NF000658">
    <property type="entry name" value="PRK00029.1"/>
    <property type="match status" value="1"/>
</dbReference>
<dbReference type="EC" id="2.7.7.108" evidence="8"/>
<keyword evidence="8" id="KW-0464">Manganese</keyword>
<feature type="binding site" evidence="8">
    <location>
        <position position="113"/>
    </location>
    <ligand>
        <name>ATP</name>
        <dbReference type="ChEBI" id="CHEBI:30616"/>
    </ligand>
</feature>
<feature type="binding site" evidence="8">
    <location>
        <position position="239"/>
    </location>
    <ligand>
        <name>Mg(2+)</name>
        <dbReference type="ChEBI" id="CHEBI:18420"/>
    </ligand>
</feature>
<comment type="function">
    <text evidence="8">Nucleotidyltransferase involved in the post-translational modification of proteins. It can catalyze the addition of adenosine monophosphate (AMP) or uridine monophosphate (UMP) to a protein, resulting in modifications known as AMPylation and UMPylation.</text>
</comment>
<dbReference type="EMBL" id="CP045871">
    <property type="protein sequence ID" value="QGG80528.1"/>
    <property type="molecule type" value="Genomic_DNA"/>
</dbReference>
<name>A0A5Q2Q8P5_9GAMM</name>
<protein>
    <recommendedName>
        <fullName evidence="8">Protein nucleotidyltransferase YdiU</fullName>
        <ecNumber evidence="8">2.7.7.-</ecNumber>
    </recommendedName>
    <alternativeName>
        <fullName evidence="8">Protein adenylyltransferase YdiU</fullName>
        <ecNumber evidence="8">2.7.7.108</ecNumber>
    </alternativeName>
    <alternativeName>
        <fullName evidence="8">Protein uridylyltransferase YdiU</fullName>
        <ecNumber evidence="8">2.7.7.-</ecNumber>
    </alternativeName>
</protein>
<evidence type="ECO:0000256" key="3">
    <source>
        <dbReference type="ARBA" id="ARBA00022695"/>
    </source>
</evidence>
<comment type="catalytic activity">
    <reaction evidence="8">
        <text>L-histidyl-[protein] + UTP = N(tele)-(5'-uridylyl)-L-histidyl-[protein] + diphosphate</text>
        <dbReference type="Rhea" id="RHEA:83891"/>
        <dbReference type="Rhea" id="RHEA-COMP:9745"/>
        <dbReference type="Rhea" id="RHEA-COMP:20239"/>
        <dbReference type="ChEBI" id="CHEBI:29979"/>
        <dbReference type="ChEBI" id="CHEBI:33019"/>
        <dbReference type="ChEBI" id="CHEBI:46398"/>
        <dbReference type="ChEBI" id="CHEBI:233474"/>
    </reaction>
</comment>
<dbReference type="GO" id="GO:0005524">
    <property type="term" value="F:ATP binding"/>
    <property type="evidence" value="ECO:0007669"/>
    <property type="project" value="UniProtKB-UniRule"/>
</dbReference>
<gene>
    <name evidence="8" type="primary">ydiU</name>
    <name evidence="8" type="synonym">selO</name>
    <name evidence="9" type="ORF">GH975_08075</name>
</gene>
<comment type="catalytic activity">
    <reaction evidence="8">
        <text>L-tyrosyl-[protein] + UTP = O-(5'-uridylyl)-L-tyrosyl-[protein] + diphosphate</text>
        <dbReference type="Rhea" id="RHEA:83887"/>
        <dbReference type="Rhea" id="RHEA-COMP:10136"/>
        <dbReference type="Rhea" id="RHEA-COMP:20238"/>
        <dbReference type="ChEBI" id="CHEBI:33019"/>
        <dbReference type="ChEBI" id="CHEBI:46398"/>
        <dbReference type="ChEBI" id="CHEBI:46858"/>
        <dbReference type="ChEBI" id="CHEBI:90602"/>
    </reaction>
</comment>
<feature type="active site" description="Proton acceptor" evidence="8">
    <location>
        <position position="238"/>
    </location>
</feature>
<comment type="catalytic activity">
    <reaction evidence="8">
        <text>L-seryl-[protein] + ATP = 3-O-(5'-adenylyl)-L-seryl-[protein] + diphosphate</text>
        <dbReference type="Rhea" id="RHEA:58120"/>
        <dbReference type="Rhea" id="RHEA-COMP:9863"/>
        <dbReference type="Rhea" id="RHEA-COMP:15073"/>
        <dbReference type="ChEBI" id="CHEBI:29999"/>
        <dbReference type="ChEBI" id="CHEBI:30616"/>
        <dbReference type="ChEBI" id="CHEBI:33019"/>
        <dbReference type="ChEBI" id="CHEBI:142516"/>
        <dbReference type="EC" id="2.7.7.108"/>
    </reaction>
</comment>
<comment type="cofactor">
    <cofactor evidence="8">
        <name>Mg(2+)</name>
        <dbReference type="ChEBI" id="CHEBI:18420"/>
    </cofactor>
    <cofactor evidence="8">
        <name>Mn(2+)</name>
        <dbReference type="ChEBI" id="CHEBI:29035"/>
    </cofactor>
</comment>
<evidence type="ECO:0000256" key="4">
    <source>
        <dbReference type="ARBA" id="ARBA00022723"/>
    </source>
</evidence>
<dbReference type="RefSeq" id="WP_153714032.1">
    <property type="nucleotide sequence ID" value="NZ_CP045871.1"/>
</dbReference>
<keyword evidence="4 8" id="KW-0479">Metal-binding</keyword>
<feature type="binding site" evidence="8">
    <location>
        <position position="248"/>
    </location>
    <ligand>
        <name>Mg(2+)</name>
        <dbReference type="ChEBI" id="CHEBI:18420"/>
    </ligand>
</feature>
<dbReference type="PANTHER" id="PTHR12153">
    <property type="entry name" value="SELENOPROTEIN O"/>
    <property type="match status" value="1"/>
</dbReference>
<dbReference type="Proteomes" id="UP000388235">
    <property type="component" value="Chromosome"/>
</dbReference>
<feature type="binding site" evidence="8">
    <location>
        <position position="171"/>
    </location>
    <ligand>
        <name>ATP</name>
        <dbReference type="ChEBI" id="CHEBI:30616"/>
    </ligand>
</feature>
<evidence type="ECO:0000256" key="8">
    <source>
        <dbReference type="HAMAP-Rule" id="MF_00692"/>
    </source>
</evidence>
<dbReference type="OrthoDB" id="9776281at2"/>
<comment type="catalytic activity">
    <reaction evidence="8">
        <text>L-tyrosyl-[protein] + ATP = O-(5'-adenylyl)-L-tyrosyl-[protein] + diphosphate</text>
        <dbReference type="Rhea" id="RHEA:54288"/>
        <dbReference type="Rhea" id="RHEA-COMP:10136"/>
        <dbReference type="Rhea" id="RHEA-COMP:13846"/>
        <dbReference type="ChEBI" id="CHEBI:30616"/>
        <dbReference type="ChEBI" id="CHEBI:33019"/>
        <dbReference type="ChEBI" id="CHEBI:46858"/>
        <dbReference type="ChEBI" id="CHEBI:83624"/>
        <dbReference type="EC" id="2.7.7.108"/>
    </reaction>
</comment>
<comment type="catalytic activity">
    <reaction evidence="8">
        <text>L-threonyl-[protein] + ATP = 3-O-(5'-adenylyl)-L-threonyl-[protein] + diphosphate</text>
        <dbReference type="Rhea" id="RHEA:54292"/>
        <dbReference type="Rhea" id="RHEA-COMP:11060"/>
        <dbReference type="Rhea" id="RHEA-COMP:13847"/>
        <dbReference type="ChEBI" id="CHEBI:30013"/>
        <dbReference type="ChEBI" id="CHEBI:30616"/>
        <dbReference type="ChEBI" id="CHEBI:33019"/>
        <dbReference type="ChEBI" id="CHEBI:138113"/>
        <dbReference type="EC" id="2.7.7.108"/>
    </reaction>
</comment>
<organism evidence="9 10">
    <name type="scientific">Litorivicinus lipolyticus</name>
    <dbReference type="NCBI Taxonomy" id="418701"/>
    <lineage>
        <taxon>Bacteria</taxon>
        <taxon>Pseudomonadati</taxon>
        <taxon>Pseudomonadota</taxon>
        <taxon>Gammaproteobacteria</taxon>
        <taxon>Oceanospirillales</taxon>
        <taxon>Litorivicinaceae</taxon>
        <taxon>Litorivicinus</taxon>
    </lineage>
</organism>
<dbReference type="GO" id="GO:0000287">
    <property type="term" value="F:magnesium ion binding"/>
    <property type="evidence" value="ECO:0007669"/>
    <property type="project" value="UniProtKB-UniRule"/>
</dbReference>
<dbReference type="Pfam" id="PF02696">
    <property type="entry name" value="SelO"/>
    <property type="match status" value="1"/>
</dbReference>
<evidence type="ECO:0000256" key="5">
    <source>
        <dbReference type="ARBA" id="ARBA00022741"/>
    </source>
</evidence>
<feature type="binding site" evidence="8">
    <location>
        <position position="86"/>
    </location>
    <ligand>
        <name>ATP</name>
        <dbReference type="ChEBI" id="CHEBI:30616"/>
    </ligand>
</feature>
<feature type="binding site" evidence="8">
    <location>
        <position position="85"/>
    </location>
    <ligand>
        <name>ATP</name>
        <dbReference type="ChEBI" id="CHEBI:30616"/>
    </ligand>
</feature>
<dbReference type="HAMAP" id="MF_00692">
    <property type="entry name" value="SelO"/>
    <property type="match status" value="1"/>
</dbReference>
<keyword evidence="5 8" id="KW-0547">Nucleotide-binding</keyword>
<feature type="binding site" evidence="8">
    <location>
        <position position="101"/>
    </location>
    <ligand>
        <name>ATP</name>
        <dbReference type="ChEBI" id="CHEBI:30616"/>
    </ligand>
</feature>
<accession>A0A5Q2Q8P5</accession>
<evidence type="ECO:0000313" key="9">
    <source>
        <dbReference type="EMBL" id="QGG80528.1"/>
    </source>
</evidence>
<dbReference type="InterPro" id="IPR003846">
    <property type="entry name" value="SelO"/>
</dbReference>
<keyword evidence="2 8" id="KW-0808">Transferase</keyword>
<comment type="similarity">
    <text evidence="1 8">Belongs to the SELO family.</text>
</comment>
<evidence type="ECO:0000256" key="1">
    <source>
        <dbReference type="ARBA" id="ARBA00009747"/>
    </source>
</evidence>
<dbReference type="PANTHER" id="PTHR12153:SF15">
    <property type="entry name" value="PROTEIN ADENYLYLTRANSFERASE SELO, MITOCHONDRIAL"/>
    <property type="match status" value="1"/>
</dbReference>